<protein>
    <submittedName>
        <fullName evidence="1">Permeases of the major facilitator superfamily</fullName>
    </submittedName>
</protein>
<gene>
    <name evidence="1" type="ORF">MTY_2731</name>
</gene>
<dbReference type="AlphaFoldDB" id="A0A0S6UIL6"/>
<proteinExistence type="predicted"/>
<sequence length="124" mass="13262">MPRIVFLPASLFLPLLLIRLAGIGGRLAARQGADLYLLHLLPRPCFPVQGKSLAVFHQGVNGIAGFKIFREVCVLSRLVHKIHSHLDRGILVGGQGYGLADIPAAQALPGPVTSRAISMPKNVV</sequence>
<accession>A0A0S6UIL6</accession>
<evidence type="ECO:0000313" key="1">
    <source>
        <dbReference type="EMBL" id="GAF27390.1"/>
    </source>
</evidence>
<dbReference type="EMBL" id="DF238840">
    <property type="protein sequence ID" value="GAF27390.1"/>
    <property type="molecule type" value="Genomic_DNA"/>
</dbReference>
<dbReference type="Proteomes" id="UP000063718">
    <property type="component" value="Unassembled WGS sequence"/>
</dbReference>
<organism evidence="1">
    <name type="scientific">Moorella thermoacetica Y72</name>
    <dbReference type="NCBI Taxonomy" id="1325331"/>
    <lineage>
        <taxon>Bacteria</taxon>
        <taxon>Bacillati</taxon>
        <taxon>Bacillota</taxon>
        <taxon>Clostridia</taxon>
        <taxon>Neomoorellales</taxon>
        <taxon>Neomoorellaceae</taxon>
        <taxon>Neomoorella</taxon>
    </lineage>
</organism>
<reference evidence="1" key="1">
    <citation type="journal article" date="2014" name="Gene">
        <title>Genome-guided analysis of transformation efficiency and carbon dioxide assimilation by Moorella thermoacetica Y72.</title>
        <authorList>
            <person name="Tsukahara K."/>
            <person name="Kita A."/>
            <person name="Nakashimada Y."/>
            <person name="Hoshino T."/>
            <person name="Murakami K."/>
        </authorList>
    </citation>
    <scope>NUCLEOTIDE SEQUENCE [LARGE SCALE GENOMIC DNA]</scope>
    <source>
        <strain evidence="1">Y72</strain>
    </source>
</reference>
<name>A0A0S6UIL6_NEOTH</name>